<sequence length="90" mass="9485">MTPVAPSSEASVGNQPTETLKLTVGGKAVSVTAHIVCQDKIGLKESNITIFRRAQAAGNLYNTGPIENSGTEFSPGRWDAYFECVARNGG</sequence>
<evidence type="ECO:0000313" key="1">
    <source>
        <dbReference type="EMBL" id="NYT27098.1"/>
    </source>
</evidence>
<dbReference type="EMBL" id="JACCHT010000001">
    <property type="protein sequence ID" value="NYT27098.1"/>
    <property type="molecule type" value="Genomic_DNA"/>
</dbReference>
<dbReference type="Proteomes" id="UP000568751">
    <property type="component" value="Unassembled WGS sequence"/>
</dbReference>
<name>A0A853F0R3_9GAMM</name>
<accession>A0A853F0R3</accession>
<proteinExistence type="predicted"/>
<evidence type="ECO:0000313" key="2">
    <source>
        <dbReference type="Proteomes" id="UP000568751"/>
    </source>
</evidence>
<comment type="caution">
    <text evidence="1">The sequence shown here is derived from an EMBL/GenBank/DDBJ whole genome shotgun (WGS) entry which is preliminary data.</text>
</comment>
<gene>
    <name evidence="1" type="ORF">H0A76_03900</name>
</gene>
<dbReference type="AlphaFoldDB" id="A0A853F0R3"/>
<protein>
    <submittedName>
        <fullName evidence="1">Uncharacterized protein</fullName>
    </submittedName>
</protein>
<reference evidence="1 2" key="1">
    <citation type="submission" date="2020-05" db="EMBL/GenBank/DDBJ databases">
        <title>Horizontal transmission and recombination maintain forever young bacterial symbiont genomes.</title>
        <authorList>
            <person name="Russell S.L."/>
            <person name="Pepper-Tunick E."/>
            <person name="Svedberg J."/>
            <person name="Byrne A."/>
            <person name="Ruelas Castillo J."/>
            <person name="Vollmers C."/>
            <person name="Beinart R.A."/>
            <person name="Corbett-Detig R."/>
        </authorList>
    </citation>
    <scope>NUCLEOTIDE SEQUENCE [LARGE SCALE GENOMIC DNA]</scope>
    <source>
        <strain evidence="1">455</strain>
    </source>
</reference>
<organism evidence="1 2">
    <name type="scientific">Candidatus Thiodubiliella endoseptemdiera</name>
    <dbReference type="NCBI Taxonomy" id="2738886"/>
    <lineage>
        <taxon>Bacteria</taxon>
        <taxon>Pseudomonadati</taxon>
        <taxon>Pseudomonadota</taxon>
        <taxon>Gammaproteobacteria</taxon>
        <taxon>Candidatus Pseudothioglobaceae</taxon>
        <taxon>Candidatus Thiodubiliella</taxon>
    </lineage>
</organism>